<protein>
    <recommendedName>
        <fullName evidence="5">Apple domain-containing protein</fullName>
    </recommendedName>
</protein>
<evidence type="ECO:0000313" key="7">
    <source>
        <dbReference type="Proteomes" id="UP001314263"/>
    </source>
</evidence>
<gene>
    <name evidence="6" type="ORF">CVIRNUC_006599</name>
</gene>
<evidence type="ECO:0000256" key="3">
    <source>
        <dbReference type="ARBA" id="ARBA00022679"/>
    </source>
</evidence>
<dbReference type="GO" id="GO:0016757">
    <property type="term" value="F:glycosyltransferase activity"/>
    <property type="evidence" value="ECO:0007669"/>
    <property type="project" value="UniProtKB-KW"/>
</dbReference>
<evidence type="ECO:0000256" key="2">
    <source>
        <dbReference type="ARBA" id="ARBA00022676"/>
    </source>
</evidence>
<feature type="signal peptide" evidence="4">
    <location>
        <begin position="1"/>
        <end position="26"/>
    </location>
</feature>
<feature type="chain" id="PRO_5043438201" description="Apple domain-containing protein" evidence="4">
    <location>
        <begin position="27"/>
        <end position="836"/>
    </location>
</feature>
<feature type="domain" description="Apple" evidence="5">
    <location>
        <begin position="475"/>
        <end position="521"/>
    </location>
</feature>
<dbReference type="Pfam" id="PF14295">
    <property type="entry name" value="PAN_4"/>
    <property type="match status" value="2"/>
</dbReference>
<dbReference type="AlphaFoldDB" id="A0AAV1IA89"/>
<keyword evidence="4" id="KW-0732">Signal</keyword>
<sequence length="836" mass="95731">MVAPSQSYNRAGLLLCLAALLVQCYGNLHHLTPTHTRAKLSHGQCIPPNNLFSKMGKVSVAGDRNLKDSASECATACKANDNCNAWTWCESKDGCMDELLTSIPYRGCQLKWDPHEPWGVPADEMIREFRPSTFTSGYIKRKNPGQHTFIRLHSAPVTELLIVTSVPEKGCSMPQGDKQTVMGLMNKQDYARWHSYQFHCSIGDVDPTIRPAGALDMWAWNKVALLQKVLRETPPERAPWILYIQPDTIVDDIAFTFPFEMYQDKHWVSVGKAESVLNGWASGIDTGVFLIRNHPFIRDLLDTLEKQARIAPLAATMEENFRPDPLAQAIATLVQSSPEKYIDHFNFRSEICISCDWRRMDLNPKPETQIMKSWGDQNKRWNLFISRFFECPFCIKDDKKREDEVAECMSAYLEHYEFAFCRFHRMQLAIHREEELGGPLGHLTDLGVPQNHLNFSGDPTKRVRNTVLKAATKTKTMTGDECYNMCAKDSRCEFWVWCDHKKGCDDAGDFSSTMYPYQGCQLMQLPKDVEPQNWDRGPMFSSFQSGYITGKHQSRGNTTEARHRIAMVTGIPTAPCTNPYGDYLLSLSIQNKQDYARLHSYELHLMSQAVTSHIRAGPWQKIGFIQKTLKEVPRARAEYIMWLDMDLLMNKMDFVMPLENYEGKDLVMHGQPEFILQGEARKGMNSGVLLMRNTDWMRDLIQQMTHYGTHPMNMTREEHLRANLPSYEVGLYEQNVLTFLFYTKPELLDMAVFDISSYGLNCWWLDIDKPWVDNPAFIVHFAGCGMCSSGFHPERLGECDVEYIRIFAESFGHLKDTARQLGLAPASLPQSQWTTR</sequence>
<dbReference type="InterPro" id="IPR003609">
    <property type="entry name" value="Pan_app"/>
</dbReference>
<organism evidence="6 7">
    <name type="scientific">Coccomyxa viridis</name>
    <dbReference type="NCBI Taxonomy" id="1274662"/>
    <lineage>
        <taxon>Eukaryota</taxon>
        <taxon>Viridiplantae</taxon>
        <taxon>Chlorophyta</taxon>
        <taxon>core chlorophytes</taxon>
        <taxon>Trebouxiophyceae</taxon>
        <taxon>Trebouxiophyceae incertae sedis</taxon>
        <taxon>Coccomyxaceae</taxon>
        <taxon>Coccomyxa</taxon>
    </lineage>
</organism>
<proteinExistence type="inferred from homology"/>
<dbReference type="SUPFAM" id="SSF53448">
    <property type="entry name" value="Nucleotide-diphospho-sugar transferases"/>
    <property type="match status" value="1"/>
</dbReference>
<name>A0AAV1IA89_9CHLO</name>
<dbReference type="PANTHER" id="PTHR31311:SF44">
    <property type="entry name" value="GLYCOSYLTRANSFERASE 2-RELATED"/>
    <property type="match status" value="1"/>
</dbReference>
<dbReference type="Proteomes" id="UP001314263">
    <property type="component" value="Unassembled WGS sequence"/>
</dbReference>
<comment type="caution">
    <text evidence="6">The sequence shown here is derived from an EMBL/GenBank/DDBJ whole genome shotgun (WGS) entry which is preliminary data.</text>
</comment>
<dbReference type="InterPro" id="IPR029044">
    <property type="entry name" value="Nucleotide-diphossugar_trans"/>
</dbReference>
<dbReference type="InterPro" id="IPR008630">
    <property type="entry name" value="Glyco_trans_34"/>
</dbReference>
<dbReference type="Gene3D" id="3.50.4.10">
    <property type="entry name" value="Hepatocyte Growth Factor"/>
    <property type="match status" value="1"/>
</dbReference>
<evidence type="ECO:0000259" key="5">
    <source>
        <dbReference type="Pfam" id="PF14295"/>
    </source>
</evidence>
<evidence type="ECO:0000256" key="1">
    <source>
        <dbReference type="ARBA" id="ARBA00005664"/>
    </source>
</evidence>
<evidence type="ECO:0000313" key="6">
    <source>
        <dbReference type="EMBL" id="CAK0783400.1"/>
    </source>
</evidence>
<reference evidence="6 7" key="1">
    <citation type="submission" date="2023-10" db="EMBL/GenBank/DDBJ databases">
        <authorList>
            <person name="Maclean D."/>
            <person name="Macfadyen A."/>
        </authorList>
    </citation>
    <scope>NUCLEOTIDE SEQUENCE [LARGE SCALE GENOMIC DNA]</scope>
</reference>
<keyword evidence="7" id="KW-1185">Reference proteome</keyword>
<feature type="domain" description="Apple" evidence="5">
    <location>
        <begin position="66"/>
        <end position="111"/>
    </location>
</feature>
<keyword evidence="3" id="KW-0808">Transferase</keyword>
<comment type="similarity">
    <text evidence="1">Belongs to the glycosyltransferase 34 family.</text>
</comment>
<keyword evidence="2" id="KW-0328">Glycosyltransferase</keyword>
<dbReference type="EMBL" id="CAUYUE010000008">
    <property type="protein sequence ID" value="CAK0783400.1"/>
    <property type="molecule type" value="Genomic_DNA"/>
</dbReference>
<dbReference type="Pfam" id="PF05637">
    <property type="entry name" value="Glyco_transf_34"/>
    <property type="match status" value="2"/>
</dbReference>
<accession>A0AAV1IA89</accession>
<evidence type="ECO:0000256" key="4">
    <source>
        <dbReference type="SAM" id="SignalP"/>
    </source>
</evidence>
<dbReference type="Gene3D" id="3.90.550.10">
    <property type="entry name" value="Spore Coat Polysaccharide Biosynthesis Protein SpsA, Chain A"/>
    <property type="match status" value="2"/>
</dbReference>
<dbReference type="GO" id="GO:0016020">
    <property type="term" value="C:membrane"/>
    <property type="evidence" value="ECO:0007669"/>
    <property type="project" value="InterPro"/>
</dbReference>
<dbReference type="PANTHER" id="PTHR31311">
    <property type="entry name" value="XYLOGLUCAN 6-XYLOSYLTRANSFERASE 5-RELATED-RELATED"/>
    <property type="match status" value="1"/>
</dbReference>